<dbReference type="PANTHER" id="PTHR37523">
    <property type="entry name" value="METALLOPHOSPHOESTERASE"/>
    <property type="match status" value="1"/>
</dbReference>
<dbReference type="Proteomes" id="UP001594351">
    <property type="component" value="Unassembled WGS sequence"/>
</dbReference>
<gene>
    <name evidence="2" type="ORF">ACFL27_21410</name>
</gene>
<evidence type="ECO:0000259" key="1">
    <source>
        <dbReference type="Pfam" id="PF00149"/>
    </source>
</evidence>
<comment type="caution">
    <text evidence="2">The sequence shown here is derived from an EMBL/GenBank/DDBJ whole genome shotgun (WGS) entry which is preliminary data.</text>
</comment>
<dbReference type="PANTHER" id="PTHR37523:SF1">
    <property type="entry name" value="CALCINEURIN-LIKE PHOSPHOESTERASE DOMAIN-CONTAINING PROTEIN"/>
    <property type="match status" value="1"/>
</dbReference>
<dbReference type="SUPFAM" id="SSF56300">
    <property type="entry name" value="Metallo-dependent phosphatases"/>
    <property type="match status" value="1"/>
</dbReference>
<name>A0ABV6Z370_UNCC1</name>
<feature type="domain" description="Calcineurin-like phosphoesterase" evidence="1">
    <location>
        <begin position="6"/>
        <end position="242"/>
    </location>
</feature>
<organism evidence="2 3">
    <name type="scientific">candidate division CSSED10-310 bacterium</name>
    <dbReference type="NCBI Taxonomy" id="2855610"/>
    <lineage>
        <taxon>Bacteria</taxon>
        <taxon>Bacteria division CSSED10-310</taxon>
    </lineage>
</organism>
<evidence type="ECO:0000313" key="3">
    <source>
        <dbReference type="Proteomes" id="UP001594351"/>
    </source>
</evidence>
<keyword evidence="3" id="KW-1185">Reference proteome</keyword>
<proteinExistence type="predicted"/>
<dbReference type="InterPro" id="IPR029052">
    <property type="entry name" value="Metallo-depent_PP-like"/>
</dbReference>
<dbReference type="InterPro" id="IPR004843">
    <property type="entry name" value="Calcineurin-like_PHP"/>
</dbReference>
<dbReference type="Pfam" id="PF00149">
    <property type="entry name" value="Metallophos"/>
    <property type="match status" value="1"/>
</dbReference>
<evidence type="ECO:0000313" key="2">
    <source>
        <dbReference type="EMBL" id="MFC1852763.1"/>
    </source>
</evidence>
<sequence length="287" mass="32918">MPLCFFVSDLHGVDDRYLKLFQAIETERPDAVFLGGDLLPHAMISLKKLDFFHRDFINGFLVKHLNKLREILKKDYPRVFIILGNDDSRVEEASILDAATRGIWEYIHFRSVEFGHYTVFGYSFIPPSPFQLKDWEKYDVSRYVDPGCIPPDSGFRTIAVSDYEAKYSTITNDLEMLVGTTDLEKALFLFHAPPYKTKLDRAALDGRLIDFHQVDVHIGSIAVKRFIEKKQPLLTLHGHVHESTRLTGNWHDMIGRTHLFSAAHHGAELALIRFDPAHPADATRELL</sequence>
<accession>A0ABV6Z370</accession>
<dbReference type="Gene3D" id="3.60.21.10">
    <property type="match status" value="1"/>
</dbReference>
<dbReference type="EMBL" id="JBHPBY010000363">
    <property type="protein sequence ID" value="MFC1852763.1"/>
    <property type="molecule type" value="Genomic_DNA"/>
</dbReference>
<reference evidence="2 3" key="1">
    <citation type="submission" date="2024-09" db="EMBL/GenBank/DDBJ databases">
        <title>Laminarin stimulates single cell rates of sulfate reduction while oxygen inhibits transcriptomic activity in coastal marine sediment.</title>
        <authorList>
            <person name="Lindsay M."/>
            <person name="Orcutt B."/>
            <person name="Emerson D."/>
            <person name="Stepanauskas R."/>
            <person name="D'Angelo T."/>
        </authorList>
    </citation>
    <scope>NUCLEOTIDE SEQUENCE [LARGE SCALE GENOMIC DNA]</scope>
    <source>
        <strain evidence="2">SAG AM-311-K15</strain>
    </source>
</reference>
<protein>
    <submittedName>
        <fullName evidence="2">Metallophosphoesterase</fullName>
    </submittedName>
</protein>